<reference evidence="3" key="1">
    <citation type="submission" date="2019-04" db="EMBL/GenBank/DDBJ databases">
        <title>Draft genome sequence of Pseudonocardiaceae bacterium SL3-2-4.</title>
        <authorList>
            <person name="Ningsih F."/>
            <person name="Yokota A."/>
            <person name="Sakai Y."/>
            <person name="Nanatani K."/>
            <person name="Yabe S."/>
            <person name="Oetari A."/>
            <person name="Sjamsuridzal W."/>
        </authorList>
    </citation>
    <scope>NUCLEOTIDE SEQUENCE [LARGE SCALE GENOMIC DNA]</scope>
    <source>
        <strain evidence="3">SL3-2-4</strain>
    </source>
</reference>
<dbReference type="Proteomes" id="UP000298860">
    <property type="component" value="Unassembled WGS sequence"/>
</dbReference>
<dbReference type="InterPro" id="IPR000073">
    <property type="entry name" value="AB_hydrolase_1"/>
</dbReference>
<proteinExistence type="predicted"/>
<feature type="domain" description="AB hydrolase-1" evidence="1">
    <location>
        <begin position="37"/>
        <end position="253"/>
    </location>
</feature>
<dbReference type="Pfam" id="PF12697">
    <property type="entry name" value="Abhydrolase_6"/>
    <property type="match status" value="1"/>
</dbReference>
<dbReference type="Gene3D" id="3.40.50.1820">
    <property type="entry name" value="alpha/beta hydrolase"/>
    <property type="match status" value="1"/>
</dbReference>
<keyword evidence="3" id="KW-1185">Reference proteome</keyword>
<accession>A0A4D4JGQ0</accession>
<evidence type="ECO:0000313" key="3">
    <source>
        <dbReference type="Proteomes" id="UP000298860"/>
    </source>
</evidence>
<evidence type="ECO:0000313" key="2">
    <source>
        <dbReference type="EMBL" id="GDY33073.1"/>
    </source>
</evidence>
<comment type="caution">
    <text evidence="2">The sequence shown here is derived from an EMBL/GenBank/DDBJ whole genome shotgun (WGS) entry which is preliminary data.</text>
</comment>
<protein>
    <submittedName>
        <fullName evidence="2">Alpha/beta hydrolase</fullName>
    </submittedName>
</protein>
<dbReference type="OrthoDB" id="2987348at2"/>
<dbReference type="SUPFAM" id="SSF53474">
    <property type="entry name" value="alpha/beta-Hydrolases"/>
    <property type="match status" value="1"/>
</dbReference>
<dbReference type="PANTHER" id="PTHR42886:SF42">
    <property type="entry name" value="ALPHA_BETA-HYDROLASES SUPERFAMILY PROTEIN"/>
    <property type="match status" value="1"/>
</dbReference>
<dbReference type="AlphaFoldDB" id="A0A4D4JGQ0"/>
<dbReference type="RefSeq" id="WP_137816052.1">
    <property type="nucleotide sequence ID" value="NZ_BJFL01000033.1"/>
</dbReference>
<dbReference type="EMBL" id="BJFL01000033">
    <property type="protein sequence ID" value="GDY33073.1"/>
    <property type="molecule type" value="Genomic_DNA"/>
</dbReference>
<name>A0A4D4JGQ0_9PSEU</name>
<organism evidence="2 3">
    <name type="scientific">Gandjariella thermophila</name>
    <dbReference type="NCBI Taxonomy" id="1931992"/>
    <lineage>
        <taxon>Bacteria</taxon>
        <taxon>Bacillati</taxon>
        <taxon>Actinomycetota</taxon>
        <taxon>Actinomycetes</taxon>
        <taxon>Pseudonocardiales</taxon>
        <taxon>Pseudonocardiaceae</taxon>
        <taxon>Gandjariella</taxon>
    </lineage>
</organism>
<dbReference type="GO" id="GO:0052689">
    <property type="term" value="F:carboxylic ester hydrolase activity"/>
    <property type="evidence" value="ECO:0007669"/>
    <property type="project" value="TreeGrafter"/>
</dbReference>
<dbReference type="GO" id="GO:0042171">
    <property type="term" value="F:lysophosphatidic acid acyltransferase activity"/>
    <property type="evidence" value="ECO:0007669"/>
    <property type="project" value="TreeGrafter"/>
</dbReference>
<keyword evidence="2" id="KW-0378">Hydrolase</keyword>
<evidence type="ECO:0000259" key="1">
    <source>
        <dbReference type="Pfam" id="PF12697"/>
    </source>
</evidence>
<dbReference type="GO" id="GO:0055088">
    <property type="term" value="P:lipid homeostasis"/>
    <property type="evidence" value="ECO:0007669"/>
    <property type="project" value="TreeGrafter"/>
</dbReference>
<dbReference type="GO" id="GO:0006654">
    <property type="term" value="P:phosphatidic acid biosynthetic process"/>
    <property type="evidence" value="ECO:0007669"/>
    <property type="project" value="TreeGrafter"/>
</dbReference>
<sequence length="275" mass="29989">MHKVRAYRPLEWALPPRPVEREVISRLPDTETGRPPLLFVHGMRHAAACFDEHWLRHAAERGFPAHAVSLRGHGGSGGRDLLRRATLRDYVHDVIQTAVALPRQPVLIGHSMGGLVVAMALARYPALGGVLVAPVAVDHGLGSALALGRHGPLALLRGLAGRTVPLRPEWLFAQLDGDTATRHMAGLGDESPLAQYQMILHGPPGRPLGGAPVLVVGAGEDRLVPAGDVRRTARYYGTEPVFHRGFGHDLMLETRWREPLDQILSWVAELPQVTR</sequence>
<dbReference type="PANTHER" id="PTHR42886">
    <property type="entry name" value="RE40534P-RELATED"/>
    <property type="match status" value="1"/>
</dbReference>
<gene>
    <name evidence="2" type="primary">mhpC_2</name>
    <name evidence="2" type="ORF">GTS_47060</name>
</gene>
<dbReference type="InterPro" id="IPR029058">
    <property type="entry name" value="AB_hydrolase_fold"/>
</dbReference>